<evidence type="ECO:0000256" key="1">
    <source>
        <dbReference type="SAM" id="MobiDB-lite"/>
    </source>
</evidence>
<sequence length="24" mass="2696">MQKEKIRSGEKMKGRSDPEESAAC</sequence>
<dbReference type="EMBL" id="GGEC01060451">
    <property type="protein sequence ID" value="MBX40935.1"/>
    <property type="molecule type" value="Transcribed_RNA"/>
</dbReference>
<protein>
    <submittedName>
        <fullName evidence="2">Uncharacterized protein</fullName>
    </submittedName>
</protein>
<proteinExistence type="predicted"/>
<accession>A0A2P2NEM5</accession>
<organism evidence="2">
    <name type="scientific">Rhizophora mucronata</name>
    <name type="common">Asiatic mangrove</name>
    <dbReference type="NCBI Taxonomy" id="61149"/>
    <lineage>
        <taxon>Eukaryota</taxon>
        <taxon>Viridiplantae</taxon>
        <taxon>Streptophyta</taxon>
        <taxon>Embryophyta</taxon>
        <taxon>Tracheophyta</taxon>
        <taxon>Spermatophyta</taxon>
        <taxon>Magnoliopsida</taxon>
        <taxon>eudicotyledons</taxon>
        <taxon>Gunneridae</taxon>
        <taxon>Pentapetalae</taxon>
        <taxon>rosids</taxon>
        <taxon>fabids</taxon>
        <taxon>Malpighiales</taxon>
        <taxon>Rhizophoraceae</taxon>
        <taxon>Rhizophora</taxon>
    </lineage>
</organism>
<dbReference type="AlphaFoldDB" id="A0A2P2NEM5"/>
<evidence type="ECO:0000313" key="2">
    <source>
        <dbReference type="EMBL" id="MBX40935.1"/>
    </source>
</evidence>
<reference evidence="2" key="1">
    <citation type="submission" date="2018-02" db="EMBL/GenBank/DDBJ databases">
        <title>Rhizophora mucronata_Transcriptome.</title>
        <authorList>
            <person name="Meera S.P."/>
            <person name="Sreeshan A."/>
            <person name="Augustine A."/>
        </authorList>
    </citation>
    <scope>NUCLEOTIDE SEQUENCE</scope>
    <source>
        <tissue evidence="2">Leaf</tissue>
    </source>
</reference>
<name>A0A2P2NEM5_RHIMU</name>
<feature type="region of interest" description="Disordered" evidence="1">
    <location>
        <begin position="1"/>
        <end position="24"/>
    </location>
</feature>
<feature type="compositionally biased region" description="Basic and acidic residues" evidence="1">
    <location>
        <begin position="1"/>
        <end position="18"/>
    </location>
</feature>